<accession>A0A3N4KPU9</accession>
<protein>
    <submittedName>
        <fullName evidence="2">Uncharacterized protein</fullName>
    </submittedName>
</protein>
<keyword evidence="3" id="KW-1185">Reference proteome</keyword>
<feature type="compositionally biased region" description="Polar residues" evidence="1">
    <location>
        <begin position="50"/>
        <end position="61"/>
    </location>
</feature>
<name>A0A3N4KPU9_9PEZI</name>
<feature type="compositionally biased region" description="Low complexity" evidence="1">
    <location>
        <begin position="119"/>
        <end position="128"/>
    </location>
</feature>
<sequence>MPGSRRKTESTVVVTPATVALQRTTSIRSRKRANTNLTISPRDSIDFGQPSPTLSDENTIHTCPRTPPPRTTSKHCLRSLVEDPVEEDNECVFRPGRDSVFLLGGRKTPIKVVREQMSDSDSSNSSTNDEYDEGISELRSSKSTPDLLALRRNSYLMGRPVSQIGVFDDSTATSAQTNRMSMAGRRMSKRFSIRPDALAQDVGDFLDSWEEGIDWCYENDYENEVDEIQWDTPDYGMTPAPSCESLPIDNDMLKVPEVKDEFVLVEKRITGVFEDKLLLPPSPQLTSFPDSTIGIADGGFESYEPESEDIIFRAASTALRHRSISSAASLPDLIHSRPYRDELNRVAQQLDDHIAALNQESTRPISTNTRDPHAFYLGNRSRAYSEATCVTLCSDSTETATPASADEIPTPNSSAHNSFQFTGRDDGRAEKGLSFPAAALPGVIEFAPDGLHHIAADEQEFVHFI</sequence>
<dbReference type="AlphaFoldDB" id="A0A3N4KPU9"/>
<dbReference type="InParanoid" id="A0A3N4KPU9"/>
<feature type="region of interest" description="Disordered" evidence="1">
    <location>
        <begin position="30"/>
        <end position="74"/>
    </location>
</feature>
<reference evidence="2 3" key="1">
    <citation type="journal article" date="2018" name="Nat. Ecol. Evol.">
        <title>Pezizomycetes genomes reveal the molecular basis of ectomycorrhizal truffle lifestyle.</title>
        <authorList>
            <person name="Murat C."/>
            <person name="Payen T."/>
            <person name="Noel B."/>
            <person name="Kuo A."/>
            <person name="Morin E."/>
            <person name="Chen J."/>
            <person name="Kohler A."/>
            <person name="Krizsan K."/>
            <person name="Balestrini R."/>
            <person name="Da Silva C."/>
            <person name="Montanini B."/>
            <person name="Hainaut M."/>
            <person name="Levati E."/>
            <person name="Barry K.W."/>
            <person name="Belfiori B."/>
            <person name="Cichocki N."/>
            <person name="Clum A."/>
            <person name="Dockter R.B."/>
            <person name="Fauchery L."/>
            <person name="Guy J."/>
            <person name="Iotti M."/>
            <person name="Le Tacon F."/>
            <person name="Lindquist E.A."/>
            <person name="Lipzen A."/>
            <person name="Malagnac F."/>
            <person name="Mello A."/>
            <person name="Molinier V."/>
            <person name="Miyauchi S."/>
            <person name="Poulain J."/>
            <person name="Riccioni C."/>
            <person name="Rubini A."/>
            <person name="Sitrit Y."/>
            <person name="Splivallo R."/>
            <person name="Traeger S."/>
            <person name="Wang M."/>
            <person name="Zifcakova L."/>
            <person name="Wipf D."/>
            <person name="Zambonelli A."/>
            <person name="Paolocci F."/>
            <person name="Nowrousian M."/>
            <person name="Ottonello S."/>
            <person name="Baldrian P."/>
            <person name="Spatafora J.W."/>
            <person name="Henrissat B."/>
            <person name="Nagy L.G."/>
            <person name="Aury J.M."/>
            <person name="Wincker P."/>
            <person name="Grigoriev I.V."/>
            <person name="Bonfante P."/>
            <person name="Martin F.M."/>
        </authorList>
    </citation>
    <scope>NUCLEOTIDE SEQUENCE [LARGE SCALE GENOMIC DNA]</scope>
    <source>
        <strain evidence="2 3">CCBAS932</strain>
    </source>
</reference>
<evidence type="ECO:0000256" key="1">
    <source>
        <dbReference type="SAM" id="MobiDB-lite"/>
    </source>
</evidence>
<evidence type="ECO:0000313" key="3">
    <source>
        <dbReference type="Proteomes" id="UP000277580"/>
    </source>
</evidence>
<proteinExistence type="predicted"/>
<feature type="compositionally biased region" description="Polar residues" evidence="1">
    <location>
        <begin position="410"/>
        <end position="421"/>
    </location>
</feature>
<dbReference type="OrthoDB" id="24581at2759"/>
<gene>
    <name evidence="2" type="ORF">P167DRAFT_215770</name>
</gene>
<feature type="region of interest" description="Disordered" evidence="1">
    <location>
        <begin position="114"/>
        <end position="139"/>
    </location>
</feature>
<dbReference type="EMBL" id="ML119135">
    <property type="protein sequence ID" value="RPB11498.1"/>
    <property type="molecule type" value="Genomic_DNA"/>
</dbReference>
<dbReference type="STRING" id="1392247.A0A3N4KPU9"/>
<dbReference type="Proteomes" id="UP000277580">
    <property type="component" value="Unassembled WGS sequence"/>
</dbReference>
<organism evidence="2 3">
    <name type="scientific">Morchella conica CCBAS932</name>
    <dbReference type="NCBI Taxonomy" id="1392247"/>
    <lineage>
        <taxon>Eukaryota</taxon>
        <taxon>Fungi</taxon>
        <taxon>Dikarya</taxon>
        <taxon>Ascomycota</taxon>
        <taxon>Pezizomycotina</taxon>
        <taxon>Pezizomycetes</taxon>
        <taxon>Pezizales</taxon>
        <taxon>Morchellaceae</taxon>
        <taxon>Morchella</taxon>
    </lineage>
</organism>
<evidence type="ECO:0000313" key="2">
    <source>
        <dbReference type="EMBL" id="RPB11498.1"/>
    </source>
</evidence>
<feature type="region of interest" description="Disordered" evidence="1">
    <location>
        <begin position="400"/>
        <end position="426"/>
    </location>
</feature>